<dbReference type="CDD" id="cd00085">
    <property type="entry name" value="HNHc"/>
    <property type="match status" value="1"/>
</dbReference>
<feature type="compositionally biased region" description="Low complexity" evidence="1">
    <location>
        <begin position="354"/>
        <end position="363"/>
    </location>
</feature>
<accession>A0ABP9E1F5</accession>
<feature type="compositionally biased region" description="Basic and acidic residues" evidence="1">
    <location>
        <begin position="639"/>
        <end position="656"/>
    </location>
</feature>
<evidence type="ECO:0000259" key="2">
    <source>
        <dbReference type="SMART" id="SM00507"/>
    </source>
</evidence>
<dbReference type="RefSeq" id="WP_345379605.1">
    <property type="nucleotide sequence ID" value="NZ_BAABHQ010000001.1"/>
</dbReference>
<feature type="region of interest" description="Disordered" evidence="1">
    <location>
        <begin position="255"/>
        <end position="369"/>
    </location>
</feature>
<keyword evidence="4" id="KW-1185">Reference proteome</keyword>
<protein>
    <recommendedName>
        <fullName evidence="2">HNH nuclease domain-containing protein</fullName>
    </recommendedName>
</protein>
<dbReference type="InterPro" id="IPR003870">
    <property type="entry name" value="DUF222"/>
</dbReference>
<feature type="domain" description="HNH nuclease" evidence="2">
    <location>
        <begin position="531"/>
        <end position="583"/>
    </location>
</feature>
<feature type="region of interest" description="Disordered" evidence="1">
    <location>
        <begin position="506"/>
        <end position="526"/>
    </location>
</feature>
<evidence type="ECO:0000256" key="1">
    <source>
        <dbReference type="SAM" id="MobiDB-lite"/>
    </source>
</evidence>
<feature type="region of interest" description="Disordered" evidence="1">
    <location>
        <begin position="606"/>
        <end position="725"/>
    </location>
</feature>
<evidence type="ECO:0000313" key="4">
    <source>
        <dbReference type="Proteomes" id="UP001500457"/>
    </source>
</evidence>
<dbReference type="InterPro" id="IPR003615">
    <property type="entry name" value="HNH_nuc"/>
</dbReference>
<feature type="compositionally biased region" description="Gly residues" evidence="1">
    <location>
        <begin position="316"/>
        <end position="329"/>
    </location>
</feature>
<sequence length="725" mass="78792">MGIADLDPGGPVDVLDAVDPAELASAQVVDFARDCFRARNQATARFLTALHEAGRTEEGRKGRRALLDEFSGDEAAAALGWSRAMACRWLDLADDLLCRLPEVHAAMRGGELEDTKARVVSDWTRDLADDHAHHVCTEVLPEAPRLPVGALIERIQQLAAALDPDWAARREQAAEKRARVLASRNPTGTANLAGHDLPLERAAVSMARLEALAARLRRRGVPIRIEALRAEVYLTLLDGTAAGLDDDTLLDLLTTRLTPPDEPDQPDGAGDQPPPGPDNGPNGGPDDRDSPDDSGPGDGPPGDGADDSGRDRGGPDGRAGSEGSGGPGDGPDQHGRADASDDDRDQDVDPGGEAAHAAADDQAPSGPVVRDGTVEVRLRLTTALGLDDLPAQIPRWGTALAPTARNLLTRYHHGEWRIVLTDDTGRLQHLLLARHRPHPPDQPPREPSSPAGRPPGPRRDRRRGRHGPAIVELQVPTTLLAALDPADHPTWAPLLTELHRRLPHLTDDTAGRAPDEHLDPAHATHRRPTAEIDRWVRARDRRCIAPSCREPAHATDLDHTTGHAHGGPTLSRNLGALCRHHHRAKHHGRWRLHQPTPGHFQITTRAGATYDTHPPRITDPLPRPRPATTPRPLPPDLQPDGHTDPDDVTEDRDPFWRRPRPTSPVTPEGRLHAEPHDPHRGPGNARPPRTPSLRDLLRRARRDARHPQRVATPSEPDPDPDPPPF</sequence>
<evidence type="ECO:0000313" key="3">
    <source>
        <dbReference type="EMBL" id="GAA4862854.1"/>
    </source>
</evidence>
<feature type="compositionally biased region" description="Pro residues" evidence="1">
    <location>
        <begin position="440"/>
        <end position="455"/>
    </location>
</feature>
<feature type="compositionally biased region" description="Basic and acidic residues" evidence="1">
    <location>
        <begin position="669"/>
        <end position="680"/>
    </location>
</feature>
<dbReference type="EMBL" id="BAABHQ010000001">
    <property type="protein sequence ID" value="GAA4862854.1"/>
    <property type="molecule type" value="Genomic_DNA"/>
</dbReference>
<gene>
    <name evidence="3" type="ORF">GCM10023203_08190</name>
</gene>
<feature type="region of interest" description="Disordered" evidence="1">
    <location>
        <begin position="435"/>
        <end position="469"/>
    </location>
</feature>
<comment type="caution">
    <text evidence="3">The sequence shown here is derived from an EMBL/GenBank/DDBJ whole genome shotgun (WGS) entry which is preliminary data.</text>
</comment>
<proteinExistence type="predicted"/>
<feature type="compositionally biased region" description="Basic residues" evidence="1">
    <location>
        <begin position="699"/>
        <end position="708"/>
    </location>
</feature>
<feature type="compositionally biased region" description="Acidic residues" evidence="1">
    <location>
        <begin position="716"/>
        <end position="725"/>
    </location>
</feature>
<dbReference type="SMART" id="SM00507">
    <property type="entry name" value="HNHc"/>
    <property type="match status" value="1"/>
</dbReference>
<organism evidence="3 4">
    <name type="scientific">Actinomycetospora straminea</name>
    <dbReference type="NCBI Taxonomy" id="663607"/>
    <lineage>
        <taxon>Bacteria</taxon>
        <taxon>Bacillati</taxon>
        <taxon>Actinomycetota</taxon>
        <taxon>Actinomycetes</taxon>
        <taxon>Pseudonocardiales</taxon>
        <taxon>Pseudonocardiaceae</taxon>
        <taxon>Actinomycetospora</taxon>
    </lineage>
</organism>
<feature type="compositionally biased region" description="Acidic residues" evidence="1">
    <location>
        <begin position="340"/>
        <end position="350"/>
    </location>
</feature>
<name>A0ABP9E1F5_9PSEU</name>
<feature type="compositionally biased region" description="Pro residues" evidence="1">
    <location>
        <begin position="621"/>
        <end position="637"/>
    </location>
</feature>
<reference evidence="4" key="1">
    <citation type="journal article" date="2019" name="Int. J. Syst. Evol. Microbiol.">
        <title>The Global Catalogue of Microorganisms (GCM) 10K type strain sequencing project: providing services to taxonomists for standard genome sequencing and annotation.</title>
        <authorList>
            <consortium name="The Broad Institute Genomics Platform"/>
            <consortium name="The Broad Institute Genome Sequencing Center for Infectious Disease"/>
            <person name="Wu L."/>
            <person name="Ma J."/>
        </authorList>
    </citation>
    <scope>NUCLEOTIDE SEQUENCE [LARGE SCALE GENOMIC DNA]</scope>
    <source>
        <strain evidence="4">JCM 17983</strain>
    </source>
</reference>
<dbReference type="Proteomes" id="UP001500457">
    <property type="component" value="Unassembled WGS sequence"/>
</dbReference>
<dbReference type="Pfam" id="PF02720">
    <property type="entry name" value="DUF222"/>
    <property type="match status" value="1"/>
</dbReference>